<dbReference type="Pfam" id="PF08031">
    <property type="entry name" value="BBE"/>
    <property type="match status" value="1"/>
</dbReference>
<evidence type="ECO:0000313" key="2">
    <source>
        <dbReference type="EMBL" id="KAK8877503.1"/>
    </source>
</evidence>
<dbReference type="EMBL" id="JAPCWZ010000002">
    <property type="protein sequence ID" value="KAK8877503.1"/>
    <property type="molecule type" value="Genomic_DNA"/>
</dbReference>
<evidence type="ECO:0000259" key="1">
    <source>
        <dbReference type="Pfam" id="PF08031"/>
    </source>
</evidence>
<comment type="caution">
    <text evidence="2">The sequence shown here is derived from an EMBL/GenBank/DDBJ whole genome shotgun (WGS) entry which is preliminary data.</text>
</comment>
<sequence length="66" mass="7672">MVREMRGLLRRRRFLLELVYANYADNSQSPYKSWGADSVSKLQAASRKYDPEGVFQKRVPGGFKVF</sequence>
<keyword evidence="3" id="KW-1185">Reference proteome</keyword>
<gene>
    <name evidence="2" type="ORF">PGQ11_002449</name>
</gene>
<feature type="domain" description="Berberine/berberine-like" evidence="1">
    <location>
        <begin position="19"/>
        <end position="56"/>
    </location>
</feature>
<proteinExistence type="predicted"/>
<accession>A0ABR2JIR6</accession>
<name>A0ABR2JIR6_9PEZI</name>
<reference evidence="2 3" key="1">
    <citation type="journal article" date="2024" name="IMA Fungus">
        <title>Apiospora arundinis, a panoply of carbohydrate-active enzymes and secondary metabolites.</title>
        <authorList>
            <person name="Sorensen T."/>
            <person name="Petersen C."/>
            <person name="Muurmann A.T."/>
            <person name="Christiansen J.V."/>
            <person name="Brundto M.L."/>
            <person name="Overgaard C.K."/>
            <person name="Boysen A.T."/>
            <person name="Wollenberg R.D."/>
            <person name="Larsen T.O."/>
            <person name="Sorensen J.L."/>
            <person name="Nielsen K.L."/>
            <person name="Sondergaard T.E."/>
        </authorList>
    </citation>
    <scope>NUCLEOTIDE SEQUENCE [LARGE SCALE GENOMIC DNA]</scope>
    <source>
        <strain evidence="2 3">AAU 773</strain>
    </source>
</reference>
<dbReference type="InterPro" id="IPR012951">
    <property type="entry name" value="BBE"/>
</dbReference>
<organism evidence="2 3">
    <name type="scientific">Apiospora arundinis</name>
    <dbReference type="NCBI Taxonomy" id="335852"/>
    <lineage>
        <taxon>Eukaryota</taxon>
        <taxon>Fungi</taxon>
        <taxon>Dikarya</taxon>
        <taxon>Ascomycota</taxon>
        <taxon>Pezizomycotina</taxon>
        <taxon>Sordariomycetes</taxon>
        <taxon>Xylariomycetidae</taxon>
        <taxon>Amphisphaeriales</taxon>
        <taxon>Apiosporaceae</taxon>
        <taxon>Apiospora</taxon>
    </lineage>
</organism>
<evidence type="ECO:0000313" key="3">
    <source>
        <dbReference type="Proteomes" id="UP001390339"/>
    </source>
</evidence>
<protein>
    <submittedName>
        <fullName evidence="2">FAD-binding protein</fullName>
    </submittedName>
</protein>
<dbReference type="Proteomes" id="UP001390339">
    <property type="component" value="Unassembled WGS sequence"/>
</dbReference>